<dbReference type="KEGG" id="mcos:GM418_18130"/>
<dbReference type="EMBL" id="CP046401">
    <property type="protein sequence ID" value="QGY45518.1"/>
    <property type="molecule type" value="Genomic_DNA"/>
</dbReference>
<evidence type="ECO:0000313" key="1">
    <source>
        <dbReference type="EMBL" id="QGY45518.1"/>
    </source>
</evidence>
<sequence length="71" mass="8201">MKEISTLIYFVSNFQADSENSERESLDLTLTRMEKSEVGPSERTIENIMNFARSYEVLESEEAGFVEMNLN</sequence>
<dbReference type="Proteomes" id="UP000428260">
    <property type="component" value="Chromosome"/>
</dbReference>
<evidence type="ECO:0000313" key="2">
    <source>
        <dbReference type="Proteomes" id="UP000428260"/>
    </source>
</evidence>
<dbReference type="RefSeq" id="WP_158868661.1">
    <property type="nucleotide sequence ID" value="NZ_CP046401.1"/>
</dbReference>
<name>A0A6I6JWP8_9BACT</name>
<reference evidence="1 2" key="1">
    <citation type="submission" date="2019-11" db="EMBL/GenBank/DDBJ databases">
        <authorList>
            <person name="Zheng R.K."/>
            <person name="Sun C.M."/>
        </authorList>
    </citation>
    <scope>NUCLEOTIDE SEQUENCE [LARGE SCALE GENOMIC DNA]</scope>
    <source>
        <strain evidence="1 2">WC007</strain>
    </source>
</reference>
<protein>
    <submittedName>
        <fullName evidence="1">Uncharacterized protein</fullName>
    </submittedName>
</protein>
<accession>A0A6I6JWP8</accession>
<gene>
    <name evidence="1" type="ORF">GM418_18130</name>
</gene>
<dbReference type="AlphaFoldDB" id="A0A6I6JWP8"/>
<keyword evidence="2" id="KW-1185">Reference proteome</keyword>
<proteinExistence type="predicted"/>
<organism evidence="1 2">
    <name type="scientific">Maribellus comscasis</name>
    <dbReference type="NCBI Taxonomy" id="2681766"/>
    <lineage>
        <taxon>Bacteria</taxon>
        <taxon>Pseudomonadati</taxon>
        <taxon>Bacteroidota</taxon>
        <taxon>Bacteroidia</taxon>
        <taxon>Marinilabiliales</taxon>
        <taxon>Prolixibacteraceae</taxon>
        <taxon>Maribellus</taxon>
    </lineage>
</organism>